<dbReference type="Pfam" id="PF02687">
    <property type="entry name" value="FtsX"/>
    <property type="match status" value="1"/>
</dbReference>
<feature type="transmembrane region" description="Helical" evidence="6">
    <location>
        <begin position="263"/>
        <end position="290"/>
    </location>
</feature>
<dbReference type="AlphaFoldDB" id="A0A6M0LLB7"/>
<evidence type="ECO:0000256" key="2">
    <source>
        <dbReference type="ARBA" id="ARBA00022475"/>
    </source>
</evidence>
<evidence type="ECO:0000256" key="6">
    <source>
        <dbReference type="SAM" id="Phobius"/>
    </source>
</evidence>
<comment type="caution">
    <text evidence="8">The sequence shown here is derived from an EMBL/GenBank/DDBJ whole genome shotgun (WGS) entry which is preliminary data.</text>
</comment>
<name>A0A6M0LLB7_PSEXY</name>
<evidence type="ECO:0000259" key="7">
    <source>
        <dbReference type="Pfam" id="PF02687"/>
    </source>
</evidence>
<evidence type="ECO:0000313" key="8">
    <source>
        <dbReference type="EMBL" id="NEX02783.1"/>
    </source>
</evidence>
<dbReference type="PANTHER" id="PTHR30287:SF2">
    <property type="entry name" value="BLL1001 PROTEIN"/>
    <property type="match status" value="1"/>
</dbReference>
<feature type="domain" description="ABC3 transporter permease C-terminal" evidence="7">
    <location>
        <begin position="268"/>
        <end position="386"/>
    </location>
</feature>
<organism evidence="8 9">
    <name type="scientific">Pseudobutyrivibrio xylanivorans</name>
    <dbReference type="NCBI Taxonomy" id="185007"/>
    <lineage>
        <taxon>Bacteria</taxon>
        <taxon>Bacillati</taxon>
        <taxon>Bacillota</taxon>
        <taxon>Clostridia</taxon>
        <taxon>Lachnospirales</taxon>
        <taxon>Lachnospiraceae</taxon>
        <taxon>Pseudobutyrivibrio</taxon>
    </lineage>
</organism>
<keyword evidence="5 6" id="KW-0472">Membrane</keyword>
<comment type="subcellular location">
    <subcellularLocation>
        <location evidence="1">Cell membrane</location>
        <topology evidence="1">Multi-pass membrane protein</topology>
    </subcellularLocation>
</comment>
<evidence type="ECO:0000256" key="3">
    <source>
        <dbReference type="ARBA" id="ARBA00022692"/>
    </source>
</evidence>
<dbReference type="PANTHER" id="PTHR30287">
    <property type="entry name" value="MEMBRANE COMPONENT OF PREDICTED ABC SUPERFAMILY METABOLITE UPTAKE TRANSPORTER"/>
    <property type="match status" value="1"/>
</dbReference>
<feature type="transmembrane region" description="Helical" evidence="6">
    <location>
        <begin position="672"/>
        <end position="696"/>
    </location>
</feature>
<sequence length="808" mass="92240">MFFRMLKKDLADKKRLNIILLIFMCMASILTVCSAIMLYANTLGIKEDREKVNAADVVIINSRDLGGIEEKQKRLSEWFLNRDGVTELELGETISFIQNAIDFEGYEEDSQALLKDAKYFAYDLNMKHNRVTDMNSQFFDLDYGTIAVPQIIHKYAGVNIGDTVRITTQLGNIYEFKVTVITKDPGMNGHLRLFFNEEDYEVLKKDSPIIEDVYMVKLFEGNTYLDQSSLVNDFSEMKESEAEYIRGYKLDDSYTDQEVSSTLTALMIVFSVLLILMVFMTISFTIKSAIKNEEKELGMLKALGIESMSFNWLFAAKYIAISLFSSIVGLFGGIYFSRLEIKYLTFGYLEPELGNILPVAVITSLMSFVIIVVFVAISLRRMKRISIIDVITGENRGERFGKHPGLFLHKMKKINVPFYLALTDLTNRIKRYKFLIFAYTFGIAIIITLLEIYNTVYSSYWIERMWGRPEFDFVLDMSREMSDEYIQRGGSLGGAIDIVNEELKGANIPATVGYCSYVRDIELTHNNEIHMAGMYFDCDYISDFELYEGVHPKLRNEVLMDAIDAKKSGIEVGDSISVKYYKYNDDGLTYKEVEEEFIVVGLVDVAEGQLSIYTSDMFEGAAEAGRMIVGSKIDAPDSMKDEYIEQMREMYGQSSIRNKIEEIDYSLSGYGAVYSTILMLFIPMILILMIMVTMLYQSVNMVDETPDIALLKCGGFTNGNVKAWQLIRSTMISIGSSILAILLVNTAIAFGLKKLFFNLGYILNYHSNQDVFRFYIVLPILITVIIDFITYLTLKRVDDMEISKIRDI</sequence>
<evidence type="ECO:0000256" key="5">
    <source>
        <dbReference type="ARBA" id="ARBA00023136"/>
    </source>
</evidence>
<evidence type="ECO:0000256" key="1">
    <source>
        <dbReference type="ARBA" id="ARBA00004651"/>
    </source>
</evidence>
<protein>
    <submittedName>
        <fullName evidence="8">FtsX-like permease family protein</fullName>
    </submittedName>
</protein>
<dbReference type="InterPro" id="IPR003838">
    <property type="entry name" value="ABC3_permease_C"/>
</dbReference>
<accession>A0A6M0LLB7</accession>
<gene>
    <name evidence="8" type="ORF">F0Q01_12925</name>
</gene>
<evidence type="ECO:0000313" key="9">
    <source>
        <dbReference type="Proteomes" id="UP000473091"/>
    </source>
</evidence>
<dbReference type="GO" id="GO:0005886">
    <property type="term" value="C:plasma membrane"/>
    <property type="evidence" value="ECO:0007669"/>
    <property type="project" value="UniProtKB-SubCell"/>
</dbReference>
<feature type="transmembrane region" description="Helical" evidence="6">
    <location>
        <begin position="20"/>
        <end position="40"/>
    </location>
</feature>
<keyword evidence="4 6" id="KW-1133">Transmembrane helix</keyword>
<dbReference type="Proteomes" id="UP000473091">
    <property type="component" value="Unassembled WGS sequence"/>
</dbReference>
<dbReference type="InterPro" id="IPR038766">
    <property type="entry name" value="Membrane_comp_ABC_pdt"/>
</dbReference>
<dbReference type="EMBL" id="VTVE01000005">
    <property type="protein sequence ID" value="NEX02783.1"/>
    <property type="molecule type" value="Genomic_DNA"/>
</dbReference>
<keyword evidence="2" id="KW-1003">Cell membrane</keyword>
<proteinExistence type="predicted"/>
<feature type="transmembrane region" description="Helical" evidence="6">
    <location>
        <begin position="310"/>
        <end position="336"/>
    </location>
</feature>
<feature type="transmembrane region" description="Helical" evidence="6">
    <location>
        <begin position="772"/>
        <end position="794"/>
    </location>
</feature>
<evidence type="ECO:0000256" key="4">
    <source>
        <dbReference type="ARBA" id="ARBA00022989"/>
    </source>
</evidence>
<reference evidence="8 9" key="2">
    <citation type="submission" date="2020-03" db="EMBL/GenBank/DDBJ databases">
        <title>Investigating the evolutionary divergence of the Butyrivibrio group.</title>
        <authorList>
            <person name="Skvortsov T."/>
            <person name="Santos F.G."/>
            <person name="Ting K.S."/>
            <person name="Creevey C.J."/>
        </authorList>
    </citation>
    <scope>NUCLEOTIDE SEQUENCE [LARGE SCALE GENOMIC DNA]</scope>
    <source>
        <strain evidence="8 9">MZ8</strain>
    </source>
</reference>
<keyword evidence="3 6" id="KW-0812">Transmembrane</keyword>
<feature type="transmembrane region" description="Helical" evidence="6">
    <location>
        <begin position="356"/>
        <end position="377"/>
    </location>
</feature>
<feature type="transmembrane region" description="Helical" evidence="6">
    <location>
        <begin position="732"/>
        <end position="752"/>
    </location>
</feature>
<feature type="transmembrane region" description="Helical" evidence="6">
    <location>
        <begin position="434"/>
        <end position="453"/>
    </location>
</feature>
<reference evidence="8 9" key="1">
    <citation type="submission" date="2019-09" db="EMBL/GenBank/DDBJ databases">
        <authorList>
            <person name="Pidcock S.E."/>
            <person name="Huws S.A."/>
        </authorList>
    </citation>
    <scope>NUCLEOTIDE SEQUENCE [LARGE SCALE GENOMIC DNA]</scope>
    <source>
        <strain evidence="8 9">MZ8</strain>
    </source>
</reference>